<evidence type="ECO:0000313" key="7">
    <source>
        <dbReference type="Proteomes" id="UP000307430"/>
    </source>
</evidence>
<keyword evidence="7" id="KW-1185">Reference proteome</keyword>
<keyword evidence="3 6" id="KW-0238">DNA-binding</keyword>
<dbReference type="Pfam" id="PF00532">
    <property type="entry name" value="Peripla_BP_1"/>
    <property type="match status" value="1"/>
</dbReference>
<dbReference type="PROSITE" id="PS50932">
    <property type="entry name" value="HTH_LACI_2"/>
    <property type="match status" value="1"/>
</dbReference>
<evidence type="ECO:0000256" key="3">
    <source>
        <dbReference type="ARBA" id="ARBA00023125"/>
    </source>
</evidence>
<organism evidence="6 7">
    <name type="scientific">Klebsiella indica</name>
    <dbReference type="NCBI Taxonomy" id="2582917"/>
    <lineage>
        <taxon>Bacteria</taxon>
        <taxon>Pseudomonadati</taxon>
        <taxon>Pseudomonadota</taxon>
        <taxon>Gammaproteobacteria</taxon>
        <taxon>Enterobacterales</taxon>
        <taxon>Enterobacteriaceae</taxon>
        <taxon>Klebsiella/Raoultella group</taxon>
        <taxon>Klebsiella</taxon>
    </lineage>
</organism>
<dbReference type="EMBL" id="VCHQ01000008">
    <property type="protein sequence ID" value="TLV21418.1"/>
    <property type="molecule type" value="Genomic_DNA"/>
</dbReference>
<dbReference type="PROSITE" id="PS00356">
    <property type="entry name" value="HTH_LACI_1"/>
    <property type="match status" value="1"/>
</dbReference>
<accession>A0A5R9LKJ9</accession>
<keyword evidence="2" id="KW-0805">Transcription regulation</keyword>
<dbReference type="GO" id="GO:0003700">
    <property type="term" value="F:DNA-binding transcription factor activity"/>
    <property type="evidence" value="ECO:0007669"/>
    <property type="project" value="TreeGrafter"/>
</dbReference>
<protein>
    <submittedName>
        <fullName evidence="6">LacI family DNA-binding transcriptional regulator</fullName>
    </submittedName>
</protein>
<sequence length="331" mass="36359">MASLKDVARLANVSLMTVSRALNSPEKLKPETLSRVQAAIEQTNYVPDLSAKKIRGAHATPNTIGVLALDTVTTPFSVEITLSIEETARAHGWNSFVVNMFSDDSPETIVDLLLSHRPDGIIYTTMGLRQVPLPAKLLTLPCVLANCESLRDPVASYIPDDEQGQYTAVQALLAAGYRRPLCLHLPANHLATVRRRQGLERACLEAGIDLGTLDHCYMAYGDEHYRDIPAMLLAHIHQQAPSFDSVICGNDRIAFMVYQTLLAQGLRIPQDVAVVGYDNMVGIGDLFLPPLSTVQLPHYDIGRLSALHIINGDSHRQTVRVASPWLPRESL</sequence>
<dbReference type="Proteomes" id="UP000307430">
    <property type="component" value="Unassembled WGS sequence"/>
</dbReference>
<gene>
    <name evidence="6" type="ORF">FE839_07290</name>
</gene>
<dbReference type="RefSeq" id="WP_138360179.1">
    <property type="nucleotide sequence ID" value="NZ_VCHQ01000008.1"/>
</dbReference>
<dbReference type="SUPFAM" id="SSF47413">
    <property type="entry name" value="lambda repressor-like DNA-binding domains"/>
    <property type="match status" value="1"/>
</dbReference>
<evidence type="ECO:0000313" key="6">
    <source>
        <dbReference type="EMBL" id="TLV21418.1"/>
    </source>
</evidence>
<proteinExistence type="predicted"/>
<dbReference type="Pfam" id="PF00356">
    <property type="entry name" value="LacI"/>
    <property type="match status" value="1"/>
</dbReference>
<dbReference type="PANTHER" id="PTHR30146:SF151">
    <property type="entry name" value="HTH-TYPE TRANSCRIPTIONAL REPRESSOR CYTR"/>
    <property type="match status" value="1"/>
</dbReference>
<dbReference type="InterPro" id="IPR000843">
    <property type="entry name" value="HTH_LacI"/>
</dbReference>
<dbReference type="InterPro" id="IPR028082">
    <property type="entry name" value="Peripla_BP_I"/>
</dbReference>
<evidence type="ECO:0000259" key="5">
    <source>
        <dbReference type="PROSITE" id="PS50932"/>
    </source>
</evidence>
<dbReference type="SUPFAM" id="SSF53822">
    <property type="entry name" value="Periplasmic binding protein-like I"/>
    <property type="match status" value="1"/>
</dbReference>
<dbReference type="InterPro" id="IPR010982">
    <property type="entry name" value="Lambda_DNA-bd_dom_sf"/>
</dbReference>
<name>A0A5R9LKJ9_9ENTR</name>
<keyword evidence="4" id="KW-0804">Transcription</keyword>
<dbReference type="CDD" id="cd01392">
    <property type="entry name" value="HTH_LacI"/>
    <property type="match status" value="1"/>
</dbReference>
<comment type="caution">
    <text evidence="6">The sequence shown here is derived from an EMBL/GenBank/DDBJ whole genome shotgun (WGS) entry which is preliminary data.</text>
</comment>
<dbReference type="Gene3D" id="3.40.50.2300">
    <property type="match status" value="2"/>
</dbReference>
<feature type="domain" description="HTH lacI-type" evidence="5">
    <location>
        <begin position="2"/>
        <end position="56"/>
    </location>
</feature>
<dbReference type="Gene3D" id="1.10.260.40">
    <property type="entry name" value="lambda repressor-like DNA-binding domains"/>
    <property type="match status" value="1"/>
</dbReference>
<dbReference type="InterPro" id="IPR001761">
    <property type="entry name" value="Peripla_BP/Lac1_sug-bd_dom"/>
</dbReference>
<dbReference type="GO" id="GO:0000976">
    <property type="term" value="F:transcription cis-regulatory region binding"/>
    <property type="evidence" value="ECO:0007669"/>
    <property type="project" value="TreeGrafter"/>
</dbReference>
<dbReference type="CDD" id="cd06288">
    <property type="entry name" value="PBP1_sucrose_transcription_regulator"/>
    <property type="match status" value="1"/>
</dbReference>
<reference evidence="6 7" key="1">
    <citation type="submission" date="2019-05" db="EMBL/GenBank/DDBJ databases">
        <title>Genome sequence of Klebsiella sp strain TOUT106.</title>
        <authorList>
            <person name="Rahi P."/>
            <person name="Chaudhari D."/>
        </authorList>
    </citation>
    <scope>NUCLEOTIDE SEQUENCE [LARGE SCALE GENOMIC DNA]</scope>
    <source>
        <strain evidence="6 7">TOUT106</strain>
    </source>
</reference>
<keyword evidence="1" id="KW-0678">Repressor</keyword>
<evidence type="ECO:0000256" key="2">
    <source>
        <dbReference type="ARBA" id="ARBA00023015"/>
    </source>
</evidence>
<evidence type="ECO:0000256" key="4">
    <source>
        <dbReference type="ARBA" id="ARBA00023163"/>
    </source>
</evidence>
<dbReference type="PANTHER" id="PTHR30146">
    <property type="entry name" value="LACI-RELATED TRANSCRIPTIONAL REPRESSOR"/>
    <property type="match status" value="1"/>
</dbReference>
<evidence type="ECO:0000256" key="1">
    <source>
        <dbReference type="ARBA" id="ARBA00022491"/>
    </source>
</evidence>
<dbReference type="SMART" id="SM00354">
    <property type="entry name" value="HTH_LACI"/>
    <property type="match status" value="1"/>
</dbReference>
<dbReference type="AlphaFoldDB" id="A0A5R9LKJ9"/>